<protein>
    <recommendedName>
        <fullName evidence="2">Thioredoxin domain-containing protein</fullName>
    </recommendedName>
</protein>
<accession>X1LBC1</accession>
<feature type="non-terminal residue" evidence="1">
    <location>
        <position position="253"/>
    </location>
</feature>
<dbReference type="SUPFAM" id="SSF52833">
    <property type="entry name" value="Thioredoxin-like"/>
    <property type="match status" value="1"/>
</dbReference>
<comment type="caution">
    <text evidence="1">The sequence shown here is derived from an EMBL/GenBank/DDBJ whole genome shotgun (WGS) entry which is preliminary data.</text>
</comment>
<dbReference type="AlphaFoldDB" id="X1LBC1"/>
<dbReference type="Gene3D" id="2.60.40.10">
    <property type="entry name" value="Immunoglobulins"/>
    <property type="match status" value="1"/>
</dbReference>
<evidence type="ECO:0000313" key="1">
    <source>
        <dbReference type="EMBL" id="GAI16398.1"/>
    </source>
</evidence>
<dbReference type="EMBL" id="BARV01004204">
    <property type="protein sequence ID" value="GAI16398.1"/>
    <property type="molecule type" value="Genomic_DNA"/>
</dbReference>
<dbReference type="InterPro" id="IPR013783">
    <property type="entry name" value="Ig-like_fold"/>
</dbReference>
<organism evidence="1">
    <name type="scientific">marine sediment metagenome</name>
    <dbReference type="NCBI Taxonomy" id="412755"/>
    <lineage>
        <taxon>unclassified sequences</taxon>
        <taxon>metagenomes</taxon>
        <taxon>ecological metagenomes</taxon>
    </lineage>
</organism>
<evidence type="ECO:0008006" key="2">
    <source>
        <dbReference type="Google" id="ProtNLM"/>
    </source>
</evidence>
<name>X1LBC1_9ZZZZ</name>
<dbReference type="Gene3D" id="3.40.30.10">
    <property type="entry name" value="Glutaredoxin"/>
    <property type="match status" value="1"/>
</dbReference>
<gene>
    <name evidence="1" type="ORF">S06H3_09500</name>
</gene>
<sequence length="253" mass="27965">MKKLFILCLTCAAAYSSQRVVVAEQFTGTWCTYCPGAARGLFEMYERTYDSLVVIAYHLSDAFTIPEANERSSFYGVTGIPAVWFDGIISEVGGLHYGTMYPPYQRHITARLGESSPLEITLVGTYNVVTDSGTVTATISNTSASTVSGDLHFVIVENYIPYNWQGMTELEFVARDMLPDAQGEAVTILALDTIIRSRDYVTDPSWDELNCNIVVFVQSSGREIYQGAEIALIEEPRMEYYGSTIIETSGNGN</sequence>
<proteinExistence type="predicted"/>
<reference evidence="1" key="1">
    <citation type="journal article" date="2014" name="Front. Microbiol.">
        <title>High frequency of phylogenetically diverse reductive dehalogenase-homologous genes in deep subseafloor sedimentary metagenomes.</title>
        <authorList>
            <person name="Kawai M."/>
            <person name="Futagami T."/>
            <person name="Toyoda A."/>
            <person name="Takaki Y."/>
            <person name="Nishi S."/>
            <person name="Hori S."/>
            <person name="Arai W."/>
            <person name="Tsubouchi T."/>
            <person name="Morono Y."/>
            <person name="Uchiyama I."/>
            <person name="Ito T."/>
            <person name="Fujiyama A."/>
            <person name="Inagaki F."/>
            <person name="Takami H."/>
        </authorList>
    </citation>
    <scope>NUCLEOTIDE SEQUENCE</scope>
    <source>
        <strain evidence="1">Expedition CK06-06</strain>
    </source>
</reference>
<dbReference type="InterPro" id="IPR036249">
    <property type="entry name" value="Thioredoxin-like_sf"/>
</dbReference>